<dbReference type="EnsemblMetazoa" id="XM_014403675.2">
    <property type="protein sequence ID" value="XP_014259161.1"/>
    <property type="gene ID" value="LOC106672330"/>
</dbReference>
<name>A0A8I6TK66_CIMLE</name>
<proteinExistence type="predicted"/>
<accession>A0A8I6TK66</accession>
<evidence type="ECO:0000313" key="2">
    <source>
        <dbReference type="EnsemblMetazoa" id="XP_014259161.1"/>
    </source>
</evidence>
<dbReference type="RefSeq" id="XP_014259161.1">
    <property type="nucleotide sequence ID" value="XM_014403675.2"/>
</dbReference>
<dbReference type="KEGG" id="clec:106672330"/>
<feature type="transmembrane region" description="Helical" evidence="1">
    <location>
        <begin position="285"/>
        <end position="304"/>
    </location>
</feature>
<evidence type="ECO:0000256" key="1">
    <source>
        <dbReference type="SAM" id="Phobius"/>
    </source>
</evidence>
<protein>
    <submittedName>
        <fullName evidence="2">Uncharacterized protein</fullName>
    </submittedName>
</protein>
<dbReference type="GeneID" id="106672330"/>
<sequence length="307" mass="35082">MGPCSSSTFISYTYVFSHCLHWCYAMELPKEYPYVLTISQCKCLGSFRQTSPDFYDFDLIDVQNYRLQGQDSSRYTITKTLVNAHCRPSLYAKDVFVFDIAGMKIKETFPKDSLSKIKMTPIHRSITDEKLSFISLTLNCLLIVVKDKKTSTSELITMDPVRCARQHCASLSIKQEADCEQLYVAILSLALECAYFEGKDGKEERGFTVASSPIICNNALWGISTSLAGEYLLWARLDLEPNNSIYAELRAGSKTSTFHNVPNFLPVLIFYWLFKSYFNCIITHVSQLLLFCLNVFCFLMQYFCGVR</sequence>
<keyword evidence="1" id="KW-0472">Membrane</keyword>
<organism evidence="2 3">
    <name type="scientific">Cimex lectularius</name>
    <name type="common">Bed bug</name>
    <name type="synonym">Acanthia lectularia</name>
    <dbReference type="NCBI Taxonomy" id="79782"/>
    <lineage>
        <taxon>Eukaryota</taxon>
        <taxon>Metazoa</taxon>
        <taxon>Ecdysozoa</taxon>
        <taxon>Arthropoda</taxon>
        <taxon>Hexapoda</taxon>
        <taxon>Insecta</taxon>
        <taxon>Pterygota</taxon>
        <taxon>Neoptera</taxon>
        <taxon>Paraneoptera</taxon>
        <taxon>Hemiptera</taxon>
        <taxon>Heteroptera</taxon>
        <taxon>Panheteroptera</taxon>
        <taxon>Cimicomorpha</taxon>
        <taxon>Cimicidae</taxon>
        <taxon>Cimex</taxon>
    </lineage>
</organism>
<keyword evidence="1" id="KW-0812">Transmembrane</keyword>
<evidence type="ECO:0000313" key="3">
    <source>
        <dbReference type="Proteomes" id="UP000494040"/>
    </source>
</evidence>
<keyword evidence="1" id="KW-1133">Transmembrane helix</keyword>
<reference evidence="2" key="1">
    <citation type="submission" date="2022-01" db="UniProtKB">
        <authorList>
            <consortium name="EnsemblMetazoa"/>
        </authorList>
    </citation>
    <scope>IDENTIFICATION</scope>
</reference>
<dbReference type="Proteomes" id="UP000494040">
    <property type="component" value="Unassembled WGS sequence"/>
</dbReference>
<keyword evidence="3" id="KW-1185">Reference proteome</keyword>
<dbReference type="AlphaFoldDB" id="A0A8I6TK66"/>